<evidence type="ECO:0000313" key="5">
    <source>
        <dbReference type="Proteomes" id="UP000245712"/>
    </source>
</evidence>
<sequence length="135" mass="13758">MKAIQVFKLAATTVLVAASFQVYAQDAASAPAAPAAAATASGPTAAAQHNVNQSKAALKQARAANRALGRKVRSALARDKQISVSNITVRAKDGAVILQGTVPEQSQVDRATDVAKGVQGVTSVRNALTIRPVGT</sequence>
<dbReference type="Pfam" id="PF04972">
    <property type="entry name" value="BON"/>
    <property type="match status" value="1"/>
</dbReference>
<dbReference type="InterPro" id="IPR051686">
    <property type="entry name" value="Lipoprotein_DolP"/>
</dbReference>
<name>A0ABX5KRN5_9BURK</name>
<proteinExistence type="predicted"/>
<evidence type="ECO:0000313" key="4">
    <source>
        <dbReference type="EMBL" id="PVX84548.1"/>
    </source>
</evidence>
<feature type="compositionally biased region" description="Low complexity" evidence="1">
    <location>
        <begin position="33"/>
        <end position="47"/>
    </location>
</feature>
<keyword evidence="2" id="KW-0732">Signal</keyword>
<gene>
    <name evidence="4" type="ORF">C7402_105389</name>
</gene>
<dbReference type="Gene3D" id="3.30.1340.30">
    <property type="match status" value="1"/>
</dbReference>
<dbReference type="PANTHER" id="PTHR34606">
    <property type="entry name" value="BON DOMAIN-CONTAINING PROTEIN"/>
    <property type="match status" value="1"/>
</dbReference>
<feature type="chain" id="PRO_5047230661" evidence="2">
    <location>
        <begin position="25"/>
        <end position="135"/>
    </location>
</feature>
<protein>
    <submittedName>
        <fullName evidence="4">BON domain-containing protein</fullName>
    </submittedName>
</protein>
<reference evidence="4 5" key="1">
    <citation type="submission" date="2018-05" db="EMBL/GenBank/DDBJ databases">
        <title>Genomic Encyclopedia of Type Strains, Phase IV (KMG-V): Genome sequencing to study the core and pangenomes of soil and plant-associated prokaryotes.</title>
        <authorList>
            <person name="Whitman W."/>
        </authorList>
    </citation>
    <scope>NUCLEOTIDE SEQUENCE [LARGE SCALE GENOMIC DNA]</scope>
    <source>
        <strain evidence="4 5">SCZa-39</strain>
    </source>
</reference>
<evidence type="ECO:0000256" key="1">
    <source>
        <dbReference type="SAM" id="MobiDB-lite"/>
    </source>
</evidence>
<dbReference type="InterPro" id="IPR007055">
    <property type="entry name" value="BON_dom"/>
</dbReference>
<dbReference type="SMART" id="SM00749">
    <property type="entry name" value="BON"/>
    <property type="match status" value="1"/>
</dbReference>
<accession>A0ABX5KRN5</accession>
<organism evidence="4 5">
    <name type="scientific">Paraburkholderia unamae</name>
    <dbReference type="NCBI Taxonomy" id="219649"/>
    <lineage>
        <taxon>Bacteria</taxon>
        <taxon>Pseudomonadati</taxon>
        <taxon>Pseudomonadota</taxon>
        <taxon>Betaproteobacteria</taxon>
        <taxon>Burkholderiales</taxon>
        <taxon>Burkholderiaceae</taxon>
        <taxon>Paraburkholderia</taxon>
    </lineage>
</organism>
<dbReference type="Proteomes" id="UP000245712">
    <property type="component" value="Unassembled WGS sequence"/>
</dbReference>
<dbReference type="PANTHER" id="PTHR34606:SF15">
    <property type="entry name" value="BON DOMAIN-CONTAINING PROTEIN"/>
    <property type="match status" value="1"/>
</dbReference>
<comment type="caution">
    <text evidence="4">The sequence shown here is derived from an EMBL/GenBank/DDBJ whole genome shotgun (WGS) entry which is preliminary data.</text>
</comment>
<dbReference type="InterPro" id="IPR014004">
    <property type="entry name" value="Transpt-assoc_nodulatn_dom_bac"/>
</dbReference>
<feature type="domain" description="BON" evidence="3">
    <location>
        <begin position="64"/>
        <end position="132"/>
    </location>
</feature>
<evidence type="ECO:0000259" key="3">
    <source>
        <dbReference type="PROSITE" id="PS50914"/>
    </source>
</evidence>
<evidence type="ECO:0000256" key="2">
    <source>
        <dbReference type="SAM" id="SignalP"/>
    </source>
</evidence>
<feature type="region of interest" description="Disordered" evidence="1">
    <location>
        <begin position="33"/>
        <end position="54"/>
    </location>
</feature>
<dbReference type="RefSeq" id="WP_116611034.1">
    <property type="nucleotide sequence ID" value="NZ_CAJZAT010000035.1"/>
</dbReference>
<dbReference type="PROSITE" id="PS50914">
    <property type="entry name" value="BON"/>
    <property type="match status" value="1"/>
</dbReference>
<keyword evidence="5" id="KW-1185">Reference proteome</keyword>
<dbReference type="EMBL" id="QEOB01000005">
    <property type="protein sequence ID" value="PVX84548.1"/>
    <property type="molecule type" value="Genomic_DNA"/>
</dbReference>
<feature type="signal peptide" evidence="2">
    <location>
        <begin position="1"/>
        <end position="24"/>
    </location>
</feature>